<dbReference type="AlphaFoldDB" id="A0A9D9GU85"/>
<sequence>MIFLNYLFSSYDLLSVLDFVFTAILLILLNLFLYMVIKKKIAIVSVSILSFLTLIFKLFLLNSVFIVCLGITLGSGLLISFLNMNDFRVFMNKFKKEKKILIKKNVSEIDKIYDHDNLYNTINKTVCYLSERKIGALITFERRDSLVNVIKNGKILNAPVNFDLLITIFYPGTDLHDGAVVIKGNTILAAAVFYQPSTKPLPEKVGSRHRAAIGISEKCDAVTVVVSEETGRISIAYNGKLDSYNKDTFYNAFVNIMNETEIYDKYNG</sequence>
<dbReference type="Proteomes" id="UP000823613">
    <property type="component" value="Unassembled WGS sequence"/>
</dbReference>
<feature type="domain" description="DAC" evidence="7">
    <location>
        <begin position="99"/>
        <end position="248"/>
    </location>
</feature>
<dbReference type="EMBL" id="JADIMY010000059">
    <property type="protein sequence ID" value="MBO8427460.1"/>
    <property type="molecule type" value="Genomic_DNA"/>
</dbReference>
<name>A0A9D9GU85_9BACL</name>
<evidence type="ECO:0000259" key="7">
    <source>
        <dbReference type="PROSITE" id="PS51794"/>
    </source>
</evidence>
<accession>A0A9D9GU85</accession>
<reference evidence="8" key="1">
    <citation type="submission" date="2020-10" db="EMBL/GenBank/DDBJ databases">
        <authorList>
            <person name="Gilroy R."/>
        </authorList>
    </citation>
    <scope>NUCLEOTIDE SEQUENCE</scope>
    <source>
        <strain evidence="8">11159</strain>
    </source>
</reference>
<keyword evidence="2" id="KW-0808">Transferase</keyword>
<evidence type="ECO:0000313" key="8">
    <source>
        <dbReference type="EMBL" id="MBO8427460.1"/>
    </source>
</evidence>
<dbReference type="InterPro" id="IPR003390">
    <property type="entry name" value="DNA_integrity_scan_DisA_N"/>
</dbReference>
<comment type="catalytic activity">
    <reaction evidence="1">
        <text>2 ATP = 3',3'-c-di-AMP + 2 diphosphate</text>
        <dbReference type="Rhea" id="RHEA:35655"/>
        <dbReference type="ChEBI" id="CHEBI:30616"/>
        <dbReference type="ChEBI" id="CHEBI:33019"/>
        <dbReference type="ChEBI" id="CHEBI:71500"/>
        <dbReference type="EC" id="2.7.7.85"/>
    </reaction>
</comment>
<dbReference type="Pfam" id="PF02457">
    <property type="entry name" value="DAC"/>
    <property type="match status" value="1"/>
</dbReference>
<dbReference type="GO" id="GO:0006171">
    <property type="term" value="P:cAMP biosynthetic process"/>
    <property type="evidence" value="ECO:0007669"/>
    <property type="project" value="InterPro"/>
</dbReference>
<evidence type="ECO:0000256" key="2">
    <source>
        <dbReference type="ARBA" id="ARBA00022679"/>
    </source>
</evidence>
<protein>
    <submittedName>
        <fullName evidence="8">DNA integrity scanning protein DisA nucleotide-binding domain protein</fullName>
    </submittedName>
</protein>
<feature type="transmembrane region" description="Helical" evidence="6">
    <location>
        <begin position="13"/>
        <end position="34"/>
    </location>
</feature>
<organism evidence="8 9">
    <name type="scientific">Candidatus Onthovivens merdipullorum</name>
    <dbReference type="NCBI Taxonomy" id="2840889"/>
    <lineage>
        <taxon>Bacteria</taxon>
        <taxon>Bacillati</taxon>
        <taxon>Bacillota</taxon>
        <taxon>Bacilli</taxon>
        <taxon>Bacillales</taxon>
        <taxon>Candidatus Onthovivens</taxon>
    </lineage>
</organism>
<evidence type="ECO:0000256" key="3">
    <source>
        <dbReference type="ARBA" id="ARBA00022695"/>
    </source>
</evidence>
<dbReference type="GO" id="GO:0004016">
    <property type="term" value="F:adenylate cyclase activity"/>
    <property type="evidence" value="ECO:0007669"/>
    <property type="project" value="InterPro"/>
</dbReference>
<dbReference type="GO" id="GO:0106408">
    <property type="term" value="F:diadenylate cyclase activity"/>
    <property type="evidence" value="ECO:0007669"/>
    <property type="project" value="UniProtKB-EC"/>
</dbReference>
<comment type="caution">
    <text evidence="8">The sequence shown here is derived from an EMBL/GenBank/DDBJ whole genome shotgun (WGS) entry which is preliminary data.</text>
</comment>
<feature type="transmembrane region" description="Helical" evidence="6">
    <location>
        <begin position="64"/>
        <end position="84"/>
    </location>
</feature>
<evidence type="ECO:0000313" key="9">
    <source>
        <dbReference type="Proteomes" id="UP000823613"/>
    </source>
</evidence>
<dbReference type="Gene3D" id="3.40.1700.10">
    <property type="entry name" value="DNA integrity scanning protein, DisA, N-terminal domain"/>
    <property type="match status" value="1"/>
</dbReference>
<keyword evidence="3" id="KW-0548">Nucleotidyltransferase</keyword>
<reference evidence="8" key="2">
    <citation type="journal article" date="2021" name="PeerJ">
        <title>Extensive microbial diversity within the chicken gut microbiome revealed by metagenomics and culture.</title>
        <authorList>
            <person name="Gilroy R."/>
            <person name="Ravi A."/>
            <person name="Getino M."/>
            <person name="Pursley I."/>
            <person name="Horton D.L."/>
            <person name="Alikhan N.F."/>
            <person name="Baker D."/>
            <person name="Gharbi K."/>
            <person name="Hall N."/>
            <person name="Watson M."/>
            <person name="Adriaenssens E.M."/>
            <person name="Foster-Nyarko E."/>
            <person name="Jarju S."/>
            <person name="Secka A."/>
            <person name="Antonio M."/>
            <person name="Oren A."/>
            <person name="Chaudhuri R.R."/>
            <person name="La Ragione R."/>
            <person name="Hildebrand F."/>
            <person name="Pallen M.J."/>
        </authorList>
    </citation>
    <scope>NUCLEOTIDE SEQUENCE</scope>
    <source>
        <strain evidence="8">11159</strain>
    </source>
</reference>
<dbReference type="GO" id="GO:0005524">
    <property type="term" value="F:ATP binding"/>
    <property type="evidence" value="ECO:0007669"/>
    <property type="project" value="UniProtKB-KW"/>
</dbReference>
<dbReference type="InterPro" id="IPR036888">
    <property type="entry name" value="DNA_integrity_DisA_N_sf"/>
</dbReference>
<keyword evidence="6" id="KW-1133">Transmembrane helix</keyword>
<proteinExistence type="predicted"/>
<dbReference type="PROSITE" id="PS51794">
    <property type="entry name" value="DAC"/>
    <property type="match status" value="1"/>
</dbReference>
<keyword evidence="6" id="KW-0812">Transmembrane</keyword>
<dbReference type="InterPro" id="IPR014046">
    <property type="entry name" value="C-di-AMP_synthase"/>
</dbReference>
<keyword evidence="4" id="KW-0547">Nucleotide-binding</keyword>
<dbReference type="InterPro" id="IPR050338">
    <property type="entry name" value="DisA"/>
</dbReference>
<evidence type="ECO:0000256" key="5">
    <source>
        <dbReference type="ARBA" id="ARBA00022840"/>
    </source>
</evidence>
<dbReference type="PANTHER" id="PTHR34185">
    <property type="entry name" value="DIADENYLATE CYCLASE"/>
    <property type="match status" value="1"/>
</dbReference>
<dbReference type="SUPFAM" id="SSF143597">
    <property type="entry name" value="YojJ-like"/>
    <property type="match status" value="1"/>
</dbReference>
<gene>
    <name evidence="8" type="ORF">IAC58_02735</name>
</gene>
<evidence type="ECO:0000256" key="1">
    <source>
        <dbReference type="ARBA" id="ARBA00000877"/>
    </source>
</evidence>
<evidence type="ECO:0000256" key="6">
    <source>
        <dbReference type="SAM" id="Phobius"/>
    </source>
</evidence>
<keyword evidence="6" id="KW-0472">Membrane</keyword>
<dbReference type="PANTHER" id="PTHR34185:SF1">
    <property type="entry name" value="DIADENYLATE CYCLASE"/>
    <property type="match status" value="1"/>
</dbReference>
<dbReference type="PIRSF" id="PIRSF004793">
    <property type="entry name" value="UCP004793"/>
    <property type="match status" value="1"/>
</dbReference>
<evidence type="ECO:0000256" key="4">
    <source>
        <dbReference type="ARBA" id="ARBA00022741"/>
    </source>
</evidence>
<keyword evidence="5" id="KW-0067">ATP-binding</keyword>